<organism evidence="1 2">
    <name type="scientific">Pseudoloma neurophilia</name>
    <dbReference type="NCBI Taxonomy" id="146866"/>
    <lineage>
        <taxon>Eukaryota</taxon>
        <taxon>Fungi</taxon>
        <taxon>Fungi incertae sedis</taxon>
        <taxon>Microsporidia</taxon>
        <taxon>Pseudoloma</taxon>
    </lineage>
</organism>
<accession>A0A0R0M578</accession>
<proteinExistence type="predicted"/>
<evidence type="ECO:0000313" key="1">
    <source>
        <dbReference type="EMBL" id="KRH93563.1"/>
    </source>
</evidence>
<name>A0A0R0M578_9MICR</name>
<gene>
    <name evidence="1" type="ORF">M153_7690002451</name>
</gene>
<dbReference type="EMBL" id="LGUB01000294">
    <property type="protein sequence ID" value="KRH93563.1"/>
    <property type="molecule type" value="Genomic_DNA"/>
</dbReference>
<comment type="caution">
    <text evidence="1">The sequence shown here is derived from an EMBL/GenBank/DDBJ whole genome shotgun (WGS) entry which is preliminary data.</text>
</comment>
<evidence type="ECO:0000313" key="2">
    <source>
        <dbReference type="Proteomes" id="UP000051530"/>
    </source>
</evidence>
<keyword evidence="2" id="KW-1185">Reference proteome</keyword>
<sequence>MTIFKKSFNSNKIQFKRRNEIKSHTTQINSILKTQIKFNS</sequence>
<dbReference type="AlphaFoldDB" id="A0A0R0M578"/>
<dbReference type="Proteomes" id="UP000051530">
    <property type="component" value="Unassembled WGS sequence"/>
</dbReference>
<reference evidence="1 2" key="1">
    <citation type="submission" date="2015-07" db="EMBL/GenBank/DDBJ databases">
        <title>The genome of Pseudoloma neurophilia, a relevant intracellular parasite of the zebrafish.</title>
        <authorList>
            <person name="Ndikumana S."/>
            <person name="Pelin A."/>
            <person name="Sanders J."/>
            <person name="Corradi N."/>
        </authorList>
    </citation>
    <scope>NUCLEOTIDE SEQUENCE [LARGE SCALE GENOMIC DNA]</scope>
    <source>
        <strain evidence="1 2">MK1</strain>
    </source>
</reference>
<protein>
    <submittedName>
        <fullName evidence="1">Uncharacterized protein</fullName>
    </submittedName>
</protein>
<dbReference type="VEuPathDB" id="MicrosporidiaDB:M153_7690002451"/>